<dbReference type="Gene3D" id="3.40.33.10">
    <property type="entry name" value="CAP"/>
    <property type="match status" value="1"/>
</dbReference>
<evidence type="ECO:0000313" key="4">
    <source>
        <dbReference type="Proteomes" id="UP000829685"/>
    </source>
</evidence>
<feature type="chain" id="PRO_5040465143" description="SCP domain-containing protein" evidence="1">
    <location>
        <begin position="18"/>
        <end position="313"/>
    </location>
</feature>
<dbReference type="PANTHER" id="PTHR10334">
    <property type="entry name" value="CYSTEINE-RICH SECRETORY PROTEIN-RELATED"/>
    <property type="match status" value="1"/>
</dbReference>
<evidence type="ECO:0000313" key="3">
    <source>
        <dbReference type="EMBL" id="KAI1853906.1"/>
    </source>
</evidence>
<organism evidence="3 4">
    <name type="scientific">Neoarthrinium moseri</name>
    <dbReference type="NCBI Taxonomy" id="1658444"/>
    <lineage>
        <taxon>Eukaryota</taxon>
        <taxon>Fungi</taxon>
        <taxon>Dikarya</taxon>
        <taxon>Ascomycota</taxon>
        <taxon>Pezizomycotina</taxon>
        <taxon>Sordariomycetes</taxon>
        <taxon>Xylariomycetidae</taxon>
        <taxon>Amphisphaeriales</taxon>
        <taxon>Apiosporaceae</taxon>
        <taxon>Neoarthrinium</taxon>
    </lineage>
</organism>
<dbReference type="AlphaFoldDB" id="A0A9Q0AJK8"/>
<dbReference type="SMART" id="SM00198">
    <property type="entry name" value="SCP"/>
    <property type="match status" value="1"/>
</dbReference>
<dbReference type="InterPro" id="IPR035940">
    <property type="entry name" value="CAP_sf"/>
</dbReference>
<dbReference type="PRINTS" id="PR00837">
    <property type="entry name" value="V5TPXLIKE"/>
</dbReference>
<dbReference type="InterPro" id="IPR014044">
    <property type="entry name" value="CAP_dom"/>
</dbReference>
<accession>A0A9Q0AJK8</accession>
<keyword evidence="4" id="KW-1185">Reference proteome</keyword>
<reference evidence="3" key="1">
    <citation type="submission" date="2021-03" db="EMBL/GenBank/DDBJ databases">
        <title>Revisited historic fungal species revealed as producer of novel bioactive compounds through whole genome sequencing and comparative genomics.</title>
        <authorList>
            <person name="Vignolle G.A."/>
            <person name="Hochenegger N."/>
            <person name="Mach R.L."/>
            <person name="Mach-Aigner A.R."/>
            <person name="Javad Rahimi M."/>
            <person name="Salim K.A."/>
            <person name="Chan C.M."/>
            <person name="Lim L.B.L."/>
            <person name="Cai F."/>
            <person name="Druzhinina I.S."/>
            <person name="U'Ren J.M."/>
            <person name="Derntl C."/>
        </authorList>
    </citation>
    <scope>NUCLEOTIDE SEQUENCE</scope>
    <source>
        <strain evidence="3">TUCIM 5799</strain>
    </source>
</reference>
<gene>
    <name evidence="3" type="ORF">JX265_012591</name>
</gene>
<proteinExistence type="predicted"/>
<dbReference type="PROSITE" id="PS01009">
    <property type="entry name" value="CRISP_1"/>
    <property type="match status" value="1"/>
</dbReference>
<feature type="domain" description="SCP" evidence="2">
    <location>
        <begin position="142"/>
        <end position="296"/>
    </location>
</feature>
<name>A0A9Q0AJK8_9PEZI</name>
<dbReference type="CDD" id="cd05380">
    <property type="entry name" value="CAP_euk"/>
    <property type="match status" value="1"/>
</dbReference>
<protein>
    <recommendedName>
        <fullName evidence="2">SCP domain-containing protein</fullName>
    </recommendedName>
</protein>
<dbReference type="Pfam" id="PF00188">
    <property type="entry name" value="CAP"/>
    <property type="match status" value="1"/>
</dbReference>
<dbReference type="SUPFAM" id="SSF55797">
    <property type="entry name" value="PR-1-like"/>
    <property type="match status" value="1"/>
</dbReference>
<evidence type="ECO:0000259" key="2">
    <source>
        <dbReference type="SMART" id="SM00198"/>
    </source>
</evidence>
<comment type="caution">
    <text evidence="3">The sequence shown here is derived from an EMBL/GenBank/DDBJ whole genome shotgun (WGS) entry which is preliminary data.</text>
</comment>
<keyword evidence="1" id="KW-0732">Signal</keyword>
<feature type="signal peptide" evidence="1">
    <location>
        <begin position="1"/>
        <end position="17"/>
    </location>
</feature>
<dbReference type="PROSITE" id="PS01010">
    <property type="entry name" value="CRISP_2"/>
    <property type="match status" value="1"/>
</dbReference>
<evidence type="ECO:0000256" key="1">
    <source>
        <dbReference type="SAM" id="SignalP"/>
    </source>
</evidence>
<dbReference type="InterPro" id="IPR018244">
    <property type="entry name" value="Allrgn_V5/Tpx1_CS"/>
</dbReference>
<dbReference type="Proteomes" id="UP000829685">
    <property type="component" value="Unassembled WGS sequence"/>
</dbReference>
<sequence>MKSSTVLAASCALLASASPVNKIDERAIVTDVVVEYYTVTVTGDAPAPTPTTSEAAPSVFVNGGNRKKPNHYWSSWTSWSTSVVVEPTPTSAPDVVYVTETYTPEQPAEPTTEAAPTTAAASTYVQVPASSATSQAAAAPSDMASTALYAHNIHRANHSAPEMSWLDEIAGYAENTANSCKFAHDMTQGSGNYGQNIAMWASSDNAAALGAAGAIGMASHDMWYNGEVGLYLPSYYGKDTPDMSDFEAWGHFSQLVWKDSTQLGCYAKLCAKGTMYDDMDAWYMVCNYRPAGNVGGSYGKNVLTSLGEATVTN</sequence>
<dbReference type="InterPro" id="IPR001283">
    <property type="entry name" value="CRISP-related"/>
</dbReference>
<dbReference type="GO" id="GO:0005576">
    <property type="term" value="C:extracellular region"/>
    <property type="evidence" value="ECO:0007669"/>
    <property type="project" value="InterPro"/>
</dbReference>
<dbReference type="FunFam" id="3.40.33.10:FF:000018">
    <property type="entry name" value="SCP-like extracellular protein, putative"/>
    <property type="match status" value="1"/>
</dbReference>
<dbReference type="EMBL" id="JAFIMR010000055">
    <property type="protein sequence ID" value="KAI1853906.1"/>
    <property type="molecule type" value="Genomic_DNA"/>
</dbReference>